<protein>
    <submittedName>
        <fullName evidence="2">Uncharacterized protein</fullName>
    </submittedName>
</protein>
<dbReference type="Proteomes" id="UP000305948">
    <property type="component" value="Unassembled WGS sequence"/>
</dbReference>
<keyword evidence="1" id="KW-1133">Transmembrane helix</keyword>
<feature type="transmembrane region" description="Helical" evidence="1">
    <location>
        <begin position="43"/>
        <end position="62"/>
    </location>
</feature>
<dbReference type="PANTHER" id="PTHR35043">
    <property type="entry name" value="TRANSCRIPTION FACTOR DOMAIN-CONTAINING PROTEIN"/>
    <property type="match status" value="1"/>
</dbReference>
<accession>A0A5C3MZI9</accession>
<dbReference type="EMBL" id="ML213513">
    <property type="protein sequence ID" value="TFK50292.1"/>
    <property type="molecule type" value="Genomic_DNA"/>
</dbReference>
<reference evidence="2 3" key="1">
    <citation type="journal article" date="2019" name="Nat. Ecol. Evol.">
        <title>Megaphylogeny resolves global patterns of mushroom evolution.</title>
        <authorList>
            <person name="Varga T."/>
            <person name="Krizsan K."/>
            <person name="Foldi C."/>
            <person name="Dima B."/>
            <person name="Sanchez-Garcia M."/>
            <person name="Sanchez-Ramirez S."/>
            <person name="Szollosi G.J."/>
            <person name="Szarkandi J.G."/>
            <person name="Papp V."/>
            <person name="Albert L."/>
            <person name="Andreopoulos W."/>
            <person name="Angelini C."/>
            <person name="Antonin V."/>
            <person name="Barry K.W."/>
            <person name="Bougher N.L."/>
            <person name="Buchanan P."/>
            <person name="Buyck B."/>
            <person name="Bense V."/>
            <person name="Catcheside P."/>
            <person name="Chovatia M."/>
            <person name="Cooper J."/>
            <person name="Damon W."/>
            <person name="Desjardin D."/>
            <person name="Finy P."/>
            <person name="Geml J."/>
            <person name="Haridas S."/>
            <person name="Hughes K."/>
            <person name="Justo A."/>
            <person name="Karasinski D."/>
            <person name="Kautmanova I."/>
            <person name="Kiss B."/>
            <person name="Kocsube S."/>
            <person name="Kotiranta H."/>
            <person name="LaButti K.M."/>
            <person name="Lechner B.E."/>
            <person name="Liimatainen K."/>
            <person name="Lipzen A."/>
            <person name="Lukacs Z."/>
            <person name="Mihaltcheva S."/>
            <person name="Morgado L.N."/>
            <person name="Niskanen T."/>
            <person name="Noordeloos M.E."/>
            <person name="Ohm R.A."/>
            <person name="Ortiz-Santana B."/>
            <person name="Ovrebo C."/>
            <person name="Racz N."/>
            <person name="Riley R."/>
            <person name="Savchenko A."/>
            <person name="Shiryaev A."/>
            <person name="Soop K."/>
            <person name="Spirin V."/>
            <person name="Szebenyi C."/>
            <person name="Tomsovsky M."/>
            <person name="Tulloss R.E."/>
            <person name="Uehling J."/>
            <person name="Grigoriev I.V."/>
            <person name="Vagvolgyi C."/>
            <person name="Papp T."/>
            <person name="Martin F.M."/>
            <person name="Miettinen O."/>
            <person name="Hibbett D.S."/>
            <person name="Nagy L.G."/>
        </authorList>
    </citation>
    <scope>NUCLEOTIDE SEQUENCE [LARGE SCALE GENOMIC DNA]</scope>
    <source>
        <strain evidence="2 3">OMC1185</strain>
    </source>
</reference>
<feature type="transmembrane region" description="Helical" evidence="1">
    <location>
        <begin position="204"/>
        <end position="223"/>
    </location>
</feature>
<evidence type="ECO:0000313" key="3">
    <source>
        <dbReference type="Proteomes" id="UP000305948"/>
    </source>
</evidence>
<keyword evidence="1" id="KW-0472">Membrane</keyword>
<keyword evidence="1" id="KW-0812">Transmembrane</keyword>
<feature type="transmembrane region" description="Helical" evidence="1">
    <location>
        <begin position="386"/>
        <end position="409"/>
    </location>
</feature>
<sequence length="441" mass="49441">MYLLPSNDSVFPIAASPNALANVSLLPPPSSDTCDNIDNCRTLYNIVWSCIVTIFACTWVAIHPNIPPQDAHWAHKLGRRVVTTVYAIIAPECVVLWAAKQWFTSRRLAEKYKRKHGWTQTHGFFTIMGGFLPLLSTPVHRDTGVHAAPSLDISTLPFPDITSREIQDRSKGDWFSKGAAILQTSWFLVQCIARRIQRLTLTELELATCAFAVLNAVVYGLWWNKPKAVDCLYAIRRTIRSLSIDLTGSDARASRDPQASSPGRLEKRRGTLRKLSWSNPKKIIVATVDRTWRFACCWDEHDDWYTHVNPYYSGHGGDEGRALTLIAFASSSAFGAVHCIGWAFEFPSHTQQILWRSCSLAITCLPLLTVSILVVSKGIRPSRPRWLRHVLSGLIMCIIVAELPIYVAARITLLTIAFLSLSSLPADAYRTVSWTNYIPHI</sequence>
<feature type="transmembrane region" description="Helical" evidence="1">
    <location>
        <begin position="353"/>
        <end position="374"/>
    </location>
</feature>
<dbReference type="AlphaFoldDB" id="A0A5C3MZI9"/>
<feature type="transmembrane region" description="Helical" evidence="1">
    <location>
        <begin position="82"/>
        <end position="99"/>
    </location>
</feature>
<evidence type="ECO:0000256" key="1">
    <source>
        <dbReference type="SAM" id="Phobius"/>
    </source>
</evidence>
<dbReference type="OrthoDB" id="9451547at2759"/>
<dbReference type="PANTHER" id="PTHR35043:SF7">
    <property type="entry name" value="TRANSCRIPTION FACTOR DOMAIN-CONTAINING PROTEIN"/>
    <property type="match status" value="1"/>
</dbReference>
<organism evidence="2 3">
    <name type="scientific">Heliocybe sulcata</name>
    <dbReference type="NCBI Taxonomy" id="5364"/>
    <lineage>
        <taxon>Eukaryota</taxon>
        <taxon>Fungi</taxon>
        <taxon>Dikarya</taxon>
        <taxon>Basidiomycota</taxon>
        <taxon>Agaricomycotina</taxon>
        <taxon>Agaricomycetes</taxon>
        <taxon>Gloeophyllales</taxon>
        <taxon>Gloeophyllaceae</taxon>
        <taxon>Heliocybe</taxon>
    </lineage>
</organism>
<proteinExistence type="predicted"/>
<evidence type="ECO:0000313" key="2">
    <source>
        <dbReference type="EMBL" id="TFK50292.1"/>
    </source>
</evidence>
<gene>
    <name evidence="2" type="ORF">OE88DRAFT_1631560</name>
</gene>
<name>A0A5C3MZI9_9AGAM</name>
<feature type="transmembrane region" description="Helical" evidence="1">
    <location>
        <begin position="322"/>
        <end position="344"/>
    </location>
</feature>
<keyword evidence="3" id="KW-1185">Reference proteome</keyword>